<dbReference type="InterPro" id="IPR007863">
    <property type="entry name" value="Peptidase_M16_C"/>
</dbReference>
<evidence type="ECO:0000259" key="2">
    <source>
        <dbReference type="Pfam" id="PF05193"/>
    </source>
</evidence>
<sequence>GLKDVKQFFDTYYAPNNATMAIVGDVNADEMVKLTEKYFGSIKPAKLPARPDLSEPKQSKAKAEVVEDKQAQMPAFWLAWKAPGRREKDFYALNILQNILSTGESSRLYQRMVKGEQVALSVSCSYEERRGPSLFESFVILKPGHSPEKVKEILLSEIDKVQKEKVSAEELQKSKNQILRGLFSSSSYNSLQRSLGRAELLAEYTAFFKDPTLIDKDLDTYMSITAEDIQDLARRLFTKEGMTTLDVKPVAAKK</sequence>
<dbReference type="Gene3D" id="3.30.830.10">
    <property type="entry name" value="Metalloenzyme, LuxS/M16 peptidase-like"/>
    <property type="match status" value="2"/>
</dbReference>
<proteinExistence type="inferred from homology"/>
<dbReference type="EMBL" id="JAFLCK010000057">
    <property type="protein sequence ID" value="MBN8662845.1"/>
    <property type="molecule type" value="Genomic_DNA"/>
</dbReference>
<dbReference type="InterPro" id="IPR011249">
    <property type="entry name" value="Metalloenz_LuxS/M16"/>
</dbReference>
<dbReference type="AlphaFoldDB" id="A0A8J7TN50"/>
<evidence type="ECO:0000313" key="4">
    <source>
        <dbReference type="Proteomes" id="UP000664277"/>
    </source>
</evidence>
<name>A0A8J7TN50_9BACT</name>
<dbReference type="PANTHER" id="PTHR11851">
    <property type="entry name" value="METALLOPROTEASE"/>
    <property type="match status" value="1"/>
</dbReference>
<dbReference type="GO" id="GO:0046872">
    <property type="term" value="F:metal ion binding"/>
    <property type="evidence" value="ECO:0007669"/>
    <property type="project" value="InterPro"/>
</dbReference>
<protein>
    <submittedName>
        <fullName evidence="3">Insulinase family protein</fullName>
    </submittedName>
</protein>
<accession>A0A8J7TN50</accession>
<reference evidence="3" key="1">
    <citation type="submission" date="2021-02" db="EMBL/GenBank/DDBJ databases">
        <title>Genome-Resolved Metagenomics of a Microbial Community Performing Photosynthetic Biological Nutrient Removal.</title>
        <authorList>
            <person name="Mcdaniel E.A."/>
        </authorList>
    </citation>
    <scope>NUCLEOTIDE SEQUENCE</scope>
    <source>
        <strain evidence="3">UWPOB_OBS1</strain>
    </source>
</reference>
<evidence type="ECO:0000313" key="3">
    <source>
        <dbReference type="EMBL" id="MBN8662845.1"/>
    </source>
</evidence>
<dbReference type="InterPro" id="IPR050361">
    <property type="entry name" value="MPP/UQCRC_Complex"/>
</dbReference>
<gene>
    <name evidence="3" type="ORF">J0M35_20930</name>
</gene>
<comment type="caution">
    <text evidence="3">The sequence shown here is derived from an EMBL/GenBank/DDBJ whole genome shotgun (WGS) entry which is preliminary data.</text>
</comment>
<dbReference type="Pfam" id="PF05193">
    <property type="entry name" value="Peptidase_M16_C"/>
    <property type="match status" value="1"/>
</dbReference>
<organism evidence="3 4">
    <name type="scientific">Candidatus Obscuribacter phosphatis</name>
    <dbReference type="NCBI Taxonomy" id="1906157"/>
    <lineage>
        <taxon>Bacteria</taxon>
        <taxon>Bacillati</taxon>
        <taxon>Candidatus Melainabacteria</taxon>
        <taxon>Candidatus Obscuribacterales</taxon>
        <taxon>Candidatus Obscuribacteraceae</taxon>
        <taxon>Candidatus Obscuribacter</taxon>
    </lineage>
</organism>
<evidence type="ECO:0000256" key="1">
    <source>
        <dbReference type="ARBA" id="ARBA00007261"/>
    </source>
</evidence>
<comment type="similarity">
    <text evidence="1">Belongs to the peptidase M16 family.</text>
</comment>
<dbReference type="PANTHER" id="PTHR11851:SF49">
    <property type="entry name" value="MITOCHONDRIAL-PROCESSING PEPTIDASE SUBUNIT ALPHA"/>
    <property type="match status" value="1"/>
</dbReference>
<dbReference type="Proteomes" id="UP000664277">
    <property type="component" value="Unassembled WGS sequence"/>
</dbReference>
<feature type="domain" description="Peptidase M16 C-terminal" evidence="2">
    <location>
        <begin position="3"/>
        <end position="177"/>
    </location>
</feature>
<dbReference type="SUPFAM" id="SSF63411">
    <property type="entry name" value="LuxS/MPP-like metallohydrolase"/>
    <property type="match status" value="2"/>
</dbReference>
<feature type="non-terminal residue" evidence="3">
    <location>
        <position position="1"/>
    </location>
</feature>